<evidence type="ECO:0000313" key="2">
    <source>
        <dbReference type="EMBL" id="QMV72150.1"/>
    </source>
</evidence>
<dbReference type="Proteomes" id="UP000515240">
    <property type="component" value="Chromosome"/>
</dbReference>
<dbReference type="KEGG" id="cpis:HS961_04495"/>
<evidence type="ECO:0000256" key="1">
    <source>
        <dbReference type="SAM" id="MobiDB-lite"/>
    </source>
</evidence>
<keyword evidence="3" id="KW-1185">Reference proteome</keyword>
<feature type="region of interest" description="Disordered" evidence="1">
    <location>
        <begin position="59"/>
        <end position="82"/>
    </location>
</feature>
<dbReference type="RefSeq" id="WP_182326574.1">
    <property type="nucleotide sequence ID" value="NZ_CP058554.1"/>
</dbReference>
<evidence type="ECO:0000313" key="3">
    <source>
        <dbReference type="Proteomes" id="UP000515240"/>
    </source>
</evidence>
<sequence length="111" mass="11974">MLFKFKSQATADMIMLEPDARKVLQLIGKDASPRGIITVDQIPQAIAALQAAVAAEDERAQAAKNQDLNKDPEDADGQDVKASVGLKQRAVPFIEMLRRSAAEQADVVWGG</sequence>
<feature type="compositionally biased region" description="Basic and acidic residues" evidence="1">
    <location>
        <begin position="59"/>
        <end position="72"/>
    </location>
</feature>
<organism evidence="2 3">
    <name type="scientific">Comamonas piscis</name>
    <dbReference type="NCBI Taxonomy" id="1562974"/>
    <lineage>
        <taxon>Bacteria</taxon>
        <taxon>Pseudomonadati</taxon>
        <taxon>Pseudomonadota</taxon>
        <taxon>Betaproteobacteria</taxon>
        <taxon>Burkholderiales</taxon>
        <taxon>Comamonadaceae</taxon>
        <taxon>Comamonas</taxon>
    </lineage>
</organism>
<gene>
    <name evidence="2" type="ORF">HS961_04495</name>
</gene>
<proteinExistence type="predicted"/>
<dbReference type="EMBL" id="CP058554">
    <property type="protein sequence ID" value="QMV72150.1"/>
    <property type="molecule type" value="Genomic_DNA"/>
</dbReference>
<protein>
    <submittedName>
        <fullName evidence="2">DUF1840 domain-containing protein</fullName>
    </submittedName>
</protein>
<accession>A0A7G5EDS5</accession>
<dbReference type="AlphaFoldDB" id="A0A7G5EDS5"/>
<dbReference type="Pfam" id="PF08895">
    <property type="entry name" value="DUF1840"/>
    <property type="match status" value="1"/>
</dbReference>
<reference evidence="2 3" key="1">
    <citation type="journal article" date="2020" name="G3 (Bethesda)">
        <title>CeMbio - The Caenorhabditis elegans Microbiome Resource.</title>
        <authorList>
            <person name="Dirksen P."/>
            <person name="Assie A."/>
            <person name="Zimmermann J."/>
            <person name="Zhang F."/>
            <person name="Tietje A.M."/>
            <person name="Marsh S.A."/>
            <person name="Felix M.A."/>
            <person name="Shapira M."/>
            <person name="Kaleta C."/>
            <person name="Schulenburg H."/>
            <person name="Samuel B."/>
        </authorList>
    </citation>
    <scope>NUCLEOTIDE SEQUENCE [LARGE SCALE GENOMIC DNA]</scope>
    <source>
        <strain evidence="2 3">BIGb0172</strain>
    </source>
</reference>
<name>A0A7G5EDS5_9BURK</name>
<dbReference type="InterPro" id="IPR014991">
    <property type="entry name" value="DUF1840"/>
</dbReference>